<dbReference type="OrthoDB" id="1522602at2"/>
<dbReference type="EMBL" id="SNYV01000011">
    <property type="protein sequence ID" value="TDQ79385.1"/>
    <property type="molecule type" value="Genomic_DNA"/>
</dbReference>
<proteinExistence type="predicted"/>
<dbReference type="Gene3D" id="2.60.40.10">
    <property type="entry name" value="Immunoglobulins"/>
    <property type="match status" value="1"/>
</dbReference>
<dbReference type="AlphaFoldDB" id="A0A4R6WM23"/>
<comment type="caution">
    <text evidence="3">The sequence shown here is derived from an EMBL/GenBank/DDBJ whole genome shotgun (WGS) entry which is preliminary data.</text>
</comment>
<evidence type="ECO:0000256" key="1">
    <source>
        <dbReference type="SAM" id="SignalP"/>
    </source>
</evidence>
<keyword evidence="1" id="KW-0732">Signal</keyword>
<evidence type="ECO:0000313" key="4">
    <source>
        <dbReference type="Proteomes" id="UP000295292"/>
    </source>
</evidence>
<dbReference type="Pfam" id="PF17116">
    <property type="entry name" value="T9SS_plug_1st"/>
    <property type="match status" value="1"/>
</dbReference>
<dbReference type="InterPro" id="IPR011043">
    <property type="entry name" value="Gal_Oxase/kelch_b-propeller"/>
</dbReference>
<feature type="signal peptide" evidence="1">
    <location>
        <begin position="1"/>
        <end position="22"/>
    </location>
</feature>
<evidence type="ECO:0000313" key="3">
    <source>
        <dbReference type="EMBL" id="TDQ79385.1"/>
    </source>
</evidence>
<dbReference type="Proteomes" id="UP000295292">
    <property type="component" value="Unassembled WGS sequence"/>
</dbReference>
<organism evidence="3 4">
    <name type="scientific">Sphingobacterium yanglingense</name>
    <dbReference type="NCBI Taxonomy" id="1437280"/>
    <lineage>
        <taxon>Bacteria</taxon>
        <taxon>Pseudomonadati</taxon>
        <taxon>Bacteroidota</taxon>
        <taxon>Sphingobacteriia</taxon>
        <taxon>Sphingobacteriales</taxon>
        <taxon>Sphingobacteriaceae</taxon>
        <taxon>Sphingobacterium</taxon>
    </lineage>
</organism>
<reference evidence="3 4" key="1">
    <citation type="submission" date="2019-03" db="EMBL/GenBank/DDBJ databases">
        <title>Genomic Encyclopedia of Archaeal and Bacterial Type Strains, Phase II (KMG-II): from individual species to whole genera.</title>
        <authorList>
            <person name="Goeker M."/>
        </authorList>
    </citation>
    <scope>NUCLEOTIDE SEQUENCE [LARGE SCALE GENOMIC DNA]</scope>
    <source>
        <strain evidence="3 4">DSM 28353</strain>
    </source>
</reference>
<sequence>MLRIKPFTIILVLLQLSFQVQAQKKKKKRIAIEQSPRQELVYDNINYIDAIKTVQLFPMTKENQLPVYTLGDAESLVLSFDDLRGDVRDYYYSIEHCNADWTPSRLSVLDYAEGYNEDRIVEFKQSQGTTRHYTHYKTVFPNEYVKPKVAGNFLLKVYEDADKQRLILTRKFYVLKPLVVVETQILSSSFANKRLSNQKLNIAIKTGLTISNPHQDVQLHVMQNQRPDNMMVLRTPMFIGTGEIKYNNSETLDFPANNEFRYADLRSFKGGSGQIQEIQMDSLVHIRLFTDEDNRDNTYATTYDENGKFYIRNLDYENADISGDYAEVEFSLRTSTDVSGDIYLVGGYNSYQRTPENKLKYNPATQKWTVKQQLKQGLYDYEYVLVTPDGKVVTDAFSGSHFQTGNDYQILVYYRRTGTYWDELLGVGNASINNKENKN</sequence>
<accession>A0A4R6WM23</accession>
<feature type="chain" id="PRO_5020555517" evidence="1">
    <location>
        <begin position="23"/>
        <end position="439"/>
    </location>
</feature>
<keyword evidence="4" id="KW-1185">Reference proteome</keyword>
<evidence type="ECO:0000259" key="2">
    <source>
        <dbReference type="Pfam" id="PF17116"/>
    </source>
</evidence>
<feature type="domain" description="Type 9 secretion system plug protein N-terminal" evidence="2">
    <location>
        <begin position="51"/>
        <end position="175"/>
    </location>
</feature>
<dbReference type="InterPro" id="IPR031345">
    <property type="entry name" value="T9SS_Plug_N"/>
</dbReference>
<gene>
    <name evidence="3" type="ORF">CLV99_0822</name>
</gene>
<name>A0A4R6WM23_9SPHI</name>
<dbReference type="SUPFAM" id="SSF50965">
    <property type="entry name" value="Galactose oxidase, central domain"/>
    <property type="match status" value="1"/>
</dbReference>
<dbReference type="RefSeq" id="WP_133583184.1">
    <property type="nucleotide sequence ID" value="NZ_SNYV01000011.1"/>
</dbReference>
<protein>
    <submittedName>
        <fullName evidence="3">Uncharacterized protein DUF5103</fullName>
    </submittedName>
</protein>
<dbReference type="InterPro" id="IPR013783">
    <property type="entry name" value="Ig-like_fold"/>
</dbReference>